<dbReference type="EMBL" id="CP017147">
    <property type="protein sequence ID" value="AOO82082.1"/>
    <property type="molecule type" value="Genomic_DNA"/>
</dbReference>
<sequence length="110" mass="12226">MDEAQMSRDIARMITGVQPMIPRRVTFPRSGSAVRDGARSSSSVSPTVMLAEEPQLSELQQATVLYIERMSAELLRMAKSADMESLAYFLDMTRLEASIQLKREAGANLM</sequence>
<gene>
    <name evidence="1" type="ORF">BHK69_17990</name>
</gene>
<dbReference type="AlphaFoldDB" id="A0A1D7U426"/>
<evidence type="ECO:0000313" key="2">
    <source>
        <dbReference type="Proteomes" id="UP000094969"/>
    </source>
</evidence>
<accession>A0A1D7U426</accession>
<name>A0A1D7U426_9HYPH</name>
<organism evidence="1 2">
    <name type="scientific">Bosea vaviloviae</name>
    <dbReference type="NCBI Taxonomy" id="1526658"/>
    <lineage>
        <taxon>Bacteria</taxon>
        <taxon>Pseudomonadati</taxon>
        <taxon>Pseudomonadota</taxon>
        <taxon>Alphaproteobacteria</taxon>
        <taxon>Hyphomicrobiales</taxon>
        <taxon>Boseaceae</taxon>
        <taxon>Bosea</taxon>
    </lineage>
</organism>
<dbReference type="STRING" id="1526658.BHK69_17990"/>
<dbReference type="KEGG" id="bvv:BHK69_17990"/>
<dbReference type="Proteomes" id="UP000094969">
    <property type="component" value="Chromosome"/>
</dbReference>
<proteinExistence type="predicted"/>
<evidence type="ECO:0000313" key="1">
    <source>
        <dbReference type="EMBL" id="AOO82082.1"/>
    </source>
</evidence>
<protein>
    <submittedName>
        <fullName evidence="1">Uncharacterized protein</fullName>
    </submittedName>
</protein>
<reference evidence="1 2" key="1">
    <citation type="journal article" date="2015" name="Antonie Van Leeuwenhoek">
        <title>Bosea vaviloviae sp. nov., a new species of slow-growing rhizobia isolated from nodules of the relict species Vavilovia formosa (Stev.) Fed.</title>
        <authorList>
            <person name="Safronova V.I."/>
            <person name="Kuznetsova I.G."/>
            <person name="Sazanova A.L."/>
            <person name="Kimeklis A.K."/>
            <person name="Belimov A.A."/>
            <person name="Andronov E.E."/>
            <person name="Pinaev A.G."/>
            <person name="Chizhevskaya E.P."/>
            <person name="Pukhaev A.R."/>
            <person name="Popov K.P."/>
            <person name="Willems A."/>
            <person name="Tikhonovich I.A."/>
        </authorList>
    </citation>
    <scope>NUCLEOTIDE SEQUENCE [LARGE SCALE GENOMIC DNA]</scope>
    <source>
        <strain evidence="1 2">Vaf18</strain>
    </source>
</reference>
<keyword evidence="2" id="KW-1185">Reference proteome</keyword>